<accession>S8EAT2</accession>
<reference evidence="2 3" key="1">
    <citation type="journal article" date="2012" name="Science">
        <title>The Paleozoic origin of enzymatic lignin decomposition reconstructed from 31 fungal genomes.</title>
        <authorList>
            <person name="Floudas D."/>
            <person name="Binder M."/>
            <person name="Riley R."/>
            <person name="Barry K."/>
            <person name="Blanchette R.A."/>
            <person name="Henrissat B."/>
            <person name="Martinez A.T."/>
            <person name="Otillar R."/>
            <person name="Spatafora J.W."/>
            <person name="Yadav J.S."/>
            <person name="Aerts A."/>
            <person name="Benoit I."/>
            <person name="Boyd A."/>
            <person name="Carlson A."/>
            <person name="Copeland A."/>
            <person name="Coutinho P.M."/>
            <person name="de Vries R.P."/>
            <person name="Ferreira P."/>
            <person name="Findley K."/>
            <person name="Foster B."/>
            <person name="Gaskell J."/>
            <person name="Glotzer D."/>
            <person name="Gorecki P."/>
            <person name="Heitman J."/>
            <person name="Hesse C."/>
            <person name="Hori C."/>
            <person name="Igarashi K."/>
            <person name="Jurgens J.A."/>
            <person name="Kallen N."/>
            <person name="Kersten P."/>
            <person name="Kohler A."/>
            <person name="Kuees U."/>
            <person name="Kumar T.K.A."/>
            <person name="Kuo A."/>
            <person name="LaButti K."/>
            <person name="Larrondo L.F."/>
            <person name="Lindquist E."/>
            <person name="Ling A."/>
            <person name="Lombard V."/>
            <person name="Lucas S."/>
            <person name="Lundell T."/>
            <person name="Martin R."/>
            <person name="McLaughlin D.J."/>
            <person name="Morgenstern I."/>
            <person name="Morin E."/>
            <person name="Murat C."/>
            <person name="Nagy L.G."/>
            <person name="Nolan M."/>
            <person name="Ohm R.A."/>
            <person name="Patyshakuliyeva A."/>
            <person name="Rokas A."/>
            <person name="Ruiz-Duenas F.J."/>
            <person name="Sabat G."/>
            <person name="Salamov A."/>
            <person name="Samejima M."/>
            <person name="Schmutz J."/>
            <person name="Slot J.C."/>
            <person name="St John F."/>
            <person name="Stenlid J."/>
            <person name="Sun H."/>
            <person name="Sun S."/>
            <person name="Syed K."/>
            <person name="Tsang A."/>
            <person name="Wiebenga A."/>
            <person name="Young D."/>
            <person name="Pisabarro A."/>
            <person name="Eastwood D.C."/>
            <person name="Martin F."/>
            <person name="Cullen D."/>
            <person name="Grigoriev I.V."/>
            <person name="Hibbett D.S."/>
        </authorList>
    </citation>
    <scope>NUCLEOTIDE SEQUENCE</scope>
    <source>
        <strain evidence="3">FP-58527</strain>
    </source>
</reference>
<dbReference type="EMBL" id="KE504140">
    <property type="protein sequence ID" value="EPT01688.1"/>
    <property type="molecule type" value="Genomic_DNA"/>
</dbReference>
<gene>
    <name evidence="2" type="ORF">FOMPIDRAFT_110985</name>
</gene>
<evidence type="ECO:0000256" key="1">
    <source>
        <dbReference type="PROSITE-ProRule" id="PRU00023"/>
    </source>
</evidence>
<protein>
    <submittedName>
        <fullName evidence="2">Uncharacterized protein</fullName>
    </submittedName>
</protein>
<dbReference type="InterPro" id="IPR036770">
    <property type="entry name" value="Ankyrin_rpt-contain_sf"/>
</dbReference>
<dbReference type="SUPFAM" id="SSF48403">
    <property type="entry name" value="Ankyrin repeat"/>
    <property type="match status" value="1"/>
</dbReference>
<keyword evidence="3" id="KW-1185">Reference proteome</keyword>
<evidence type="ECO:0000313" key="2">
    <source>
        <dbReference type="EMBL" id="EPT01688.1"/>
    </source>
</evidence>
<feature type="repeat" description="ANK" evidence="1">
    <location>
        <begin position="93"/>
        <end position="125"/>
    </location>
</feature>
<dbReference type="InterPro" id="IPR002110">
    <property type="entry name" value="Ankyrin_rpt"/>
</dbReference>
<dbReference type="AlphaFoldDB" id="S8EAT2"/>
<dbReference type="PROSITE" id="PS50088">
    <property type="entry name" value="ANK_REPEAT"/>
    <property type="match status" value="1"/>
</dbReference>
<dbReference type="STRING" id="743788.S8EAT2"/>
<dbReference type="eggNOG" id="ENOG502RCJE">
    <property type="taxonomic scope" value="Eukaryota"/>
</dbReference>
<dbReference type="InParanoid" id="S8EAT2"/>
<keyword evidence="1" id="KW-0040">ANK repeat</keyword>
<dbReference type="HOGENOM" id="CLU_034220_0_0_1"/>
<organism evidence="2 3">
    <name type="scientific">Fomitopsis schrenkii</name>
    <name type="common">Brown rot fungus</name>
    <dbReference type="NCBI Taxonomy" id="2126942"/>
    <lineage>
        <taxon>Eukaryota</taxon>
        <taxon>Fungi</taxon>
        <taxon>Dikarya</taxon>
        <taxon>Basidiomycota</taxon>
        <taxon>Agaricomycotina</taxon>
        <taxon>Agaricomycetes</taxon>
        <taxon>Polyporales</taxon>
        <taxon>Fomitopsis</taxon>
    </lineage>
</organism>
<dbReference type="Proteomes" id="UP000015241">
    <property type="component" value="Unassembled WGS sequence"/>
</dbReference>
<dbReference type="OrthoDB" id="2792537at2759"/>
<evidence type="ECO:0000313" key="3">
    <source>
        <dbReference type="Proteomes" id="UP000015241"/>
    </source>
</evidence>
<name>S8EAT2_FOMSC</name>
<dbReference type="Gene3D" id="1.25.40.20">
    <property type="entry name" value="Ankyrin repeat-containing domain"/>
    <property type="match status" value="1"/>
</dbReference>
<sequence length="503" mass="57195">METLDDDIPDWLKPKRNKHICLPQALLEELRSDSDLGFAQSMVHTLDEMDLGTRDTLIKCYVLGKGDQLLHLGDSWDEDEGEWSLKRQFHPGSNSTYLHLAARLADVPLVYECIRLGVDVNSRDVKGQTPLHYVAQEVIRFHHELVERKREKLDITAQLAHMKKLRRIAQILLEQGADFRITPSNGNMCFSPVYLAWYALDPELTALFALYGASEITSFPTDATERRPANAPLWVANADKIGPFKRLIDRLSKDGLPTRPPRRCPCLSGKPLSECHESGYHLWPSGFACICGSAKTYARCCKRRNFEILEKWDHERRRLTVLRRVVEGDEVVYANPFSAYDAIVALSNGDEELEKLSERKTKQVLDAIEYNDTGSEEKADPAFRYVLQKRPALPTPMDKLYTKALLKMLSEYWNAEVDEYIASGVDKRSTLMIEQAAKLDPDFGPLWKRCEAPGCSVAERPGLKMKSCTRRARSPTGKHTSLRASDGTILLKRYDPRRSIGIF</sequence>
<proteinExistence type="predicted"/>